<dbReference type="GO" id="GO:0003677">
    <property type="term" value="F:DNA binding"/>
    <property type="evidence" value="ECO:0007669"/>
    <property type="project" value="InterPro"/>
</dbReference>
<dbReference type="InterPro" id="IPR011010">
    <property type="entry name" value="DNA_brk_join_enz"/>
</dbReference>
<dbReference type="Gene3D" id="1.10.443.10">
    <property type="entry name" value="Intergrase catalytic core"/>
    <property type="match status" value="1"/>
</dbReference>
<dbReference type="InterPro" id="IPR002104">
    <property type="entry name" value="Integrase_catalytic"/>
</dbReference>
<dbReference type="GO" id="GO:0006310">
    <property type="term" value="P:DNA recombination"/>
    <property type="evidence" value="ECO:0007669"/>
    <property type="project" value="UniProtKB-KW"/>
</dbReference>
<organism evidence="3 4">
    <name type="scientific">Cellulomonas soli</name>
    <dbReference type="NCBI Taxonomy" id="931535"/>
    <lineage>
        <taxon>Bacteria</taxon>
        <taxon>Bacillati</taxon>
        <taxon>Actinomycetota</taxon>
        <taxon>Actinomycetes</taxon>
        <taxon>Micrococcales</taxon>
        <taxon>Cellulomonadaceae</taxon>
        <taxon>Cellulomonas</taxon>
    </lineage>
</organism>
<evidence type="ECO:0000313" key="3">
    <source>
        <dbReference type="EMBL" id="GEP70413.1"/>
    </source>
</evidence>
<keyword evidence="4" id="KW-1185">Reference proteome</keyword>
<feature type="domain" description="Tyr recombinase" evidence="2">
    <location>
        <begin position="1"/>
        <end position="78"/>
    </location>
</feature>
<evidence type="ECO:0000256" key="1">
    <source>
        <dbReference type="ARBA" id="ARBA00023172"/>
    </source>
</evidence>
<sequence length="100" mass="10909">MWTNTNFRARSGWMEATRRAGVEGTTIHDLRHTAASLLIAAGADVKAVQVILGHSTATMTMDLYGHLFSEATWQAMERLPVIPLMQAPRSIGALPHEPLG</sequence>
<comment type="caution">
    <text evidence="3">The sequence shown here is derived from an EMBL/GenBank/DDBJ whole genome shotgun (WGS) entry which is preliminary data.</text>
</comment>
<accession>A0A512PGV3</accession>
<dbReference type="GO" id="GO:0015074">
    <property type="term" value="P:DNA integration"/>
    <property type="evidence" value="ECO:0007669"/>
    <property type="project" value="InterPro"/>
</dbReference>
<dbReference type="PROSITE" id="PS51898">
    <property type="entry name" value="TYR_RECOMBINASE"/>
    <property type="match status" value="1"/>
</dbReference>
<dbReference type="AlphaFoldDB" id="A0A512PGV3"/>
<dbReference type="EMBL" id="BKAL01000013">
    <property type="protein sequence ID" value="GEP70413.1"/>
    <property type="molecule type" value="Genomic_DNA"/>
</dbReference>
<name>A0A512PGV3_9CELL</name>
<evidence type="ECO:0000313" key="4">
    <source>
        <dbReference type="Proteomes" id="UP000321798"/>
    </source>
</evidence>
<reference evidence="3 4" key="1">
    <citation type="submission" date="2019-07" db="EMBL/GenBank/DDBJ databases">
        <title>Whole genome shotgun sequence of Cellulomonas soli NBRC 109434.</title>
        <authorList>
            <person name="Hosoyama A."/>
            <person name="Uohara A."/>
            <person name="Ohji S."/>
            <person name="Ichikawa N."/>
        </authorList>
    </citation>
    <scope>NUCLEOTIDE SEQUENCE [LARGE SCALE GENOMIC DNA]</scope>
    <source>
        <strain evidence="3 4">NBRC 109434</strain>
    </source>
</reference>
<dbReference type="Pfam" id="PF00589">
    <property type="entry name" value="Phage_integrase"/>
    <property type="match status" value="1"/>
</dbReference>
<evidence type="ECO:0000259" key="2">
    <source>
        <dbReference type="PROSITE" id="PS51898"/>
    </source>
</evidence>
<dbReference type="InterPro" id="IPR013762">
    <property type="entry name" value="Integrase-like_cat_sf"/>
</dbReference>
<protein>
    <recommendedName>
        <fullName evidence="2">Tyr recombinase domain-containing protein</fullName>
    </recommendedName>
</protein>
<dbReference type="SUPFAM" id="SSF56349">
    <property type="entry name" value="DNA breaking-rejoining enzymes"/>
    <property type="match status" value="1"/>
</dbReference>
<gene>
    <name evidence="3" type="ORF">CSO01_31280</name>
</gene>
<proteinExistence type="predicted"/>
<dbReference type="Proteomes" id="UP000321798">
    <property type="component" value="Unassembled WGS sequence"/>
</dbReference>
<keyword evidence="1" id="KW-0233">DNA recombination</keyword>